<name>A0A370KY45_9HYPH</name>
<dbReference type="PROSITE" id="PS00908">
    <property type="entry name" value="MR_MLE_1"/>
    <property type="match status" value="1"/>
</dbReference>
<organism evidence="3 4">
    <name type="scientific">Bosea caraganae</name>
    <dbReference type="NCBI Taxonomy" id="2763117"/>
    <lineage>
        <taxon>Bacteria</taxon>
        <taxon>Pseudomonadati</taxon>
        <taxon>Pseudomonadota</taxon>
        <taxon>Alphaproteobacteria</taxon>
        <taxon>Hyphomicrobiales</taxon>
        <taxon>Boseaceae</taxon>
        <taxon>Bosea</taxon>
    </lineage>
</organism>
<dbReference type="PANTHER" id="PTHR48080:SF2">
    <property type="entry name" value="D-GALACTONATE DEHYDRATASE"/>
    <property type="match status" value="1"/>
</dbReference>
<dbReference type="Pfam" id="PF02746">
    <property type="entry name" value="MR_MLE_N"/>
    <property type="match status" value="1"/>
</dbReference>
<dbReference type="SMART" id="SM00922">
    <property type="entry name" value="MR_MLE"/>
    <property type="match status" value="1"/>
</dbReference>
<dbReference type="SFLD" id="SFLDG00179">
    <property type="entry name" value="mandelate_racemase"/>
    <property type="match status" value="1"/>
</dbReference>
<dbReference type="InterPro" id="IPR036849">
    <property type="entry name" value="Enolase-like_C_sf"/>
</dbReference>
<dbReference type="InterPro" id="IPR034593">
    <property type="entry name" value="DgoD-like"/>
</dbReference>
<sequence length="389" mass="42514">MLAIENLRIFNVRSGPQRPVIVELTTKDGIVGYGEAAVAYGMGAAAAAGMLKELAPAVIGADATYPRHVWHEIYDNSFWAKGGGAIMFAALSAIDQALWDIKAKALGVPVYELFGAKFAAEIEVYANGWSTRHDDVLGWAKSAERPISEGYRQLKCYPLANYEKGRTLRHVQRRQLDDVAFKRAIDRVRTLRKVVGPDIGLMFDLSGGLNNDQLIRFMDVCAELDPIWVEEPLDAFNFGGLRDLAGRWPIPIAAGERVYTRHGFRNLLQSGGVDVAMPDVGNCGGIFEFVQIAAIAETYNVRVSAHNCASTLCTAASIQAIAATAMAMPLETYPYYSEANDYVQILKNPPEKAIINGRLAVSTSPGLGAEIDIDAITPYRFFDYREAAA</sequence>
<dbReference type="EMBL" id="QQTP01000025">
    <property type="protein sequence ID" value="RDJ19901.1"/>
    <property type="molecule type" value="Genomic_DNA"/>
</dbReference>
<dbReference type="PANTHER" id="PTHR48080">
    <property type="entry name" value="D-GALACTONATE DEHYDRATASE-RELATED"/>
    <property type="match status" value="1"/>
</dbReference>
<dbReference type="GO" id="GO:0000287">
    <property type="term" value="F:magnesium ion binding"/>
    <property type="evidence" value="ECO:0007669"/>
    <property type="project" value="UniProtKB-ARBA"/>
</dbReference>
<feature type="domain" description="Mandelate racemase/muconate lactonizing enzyme C-terminal" evidence="2">
    <location>
        <begin position="133"/>
        <end position="251"/>
    </location>
</feature>
<gene>
    <name evidence="3" type="ORF">DWE98_27120</name>
</gene>
<dbReference type="Proteomes" id="UP000255207">
    <property type="component" value="Unassembled WGS sequence"/>
</dbReference>
<dbReference type="InterPro" id="IPR013341">
    <property type="entry name" value="Mandelate_racemase_N_dom"/>
</dbReference>
<dbReference type="SFLD" id="SFLDS00001">
    <property type="entry name" value="Enolase"/>
    <property type="match status" value="1"/>
</dbReference>
<dbReference type="SUPFAM" id="SSF54826">
    <property type="entry name" value="Enolase N-terminal domain-like"/>
    <property type="match status" value="1"/>
</dbReference>
<comment type="caution">
    <text evidence="3">The sequence shown here is derived from an EMBL/GenBank/DDBJ whole genome shotgun (WGS) entry which is preliminary data.</text>
</comment>
<dbReference type="Gene3D" id="3.30.390.10">
    <property type="entry name" value="Enolase-like, N-terminal domain"/>
    <property type="match status" value="1"/>
</dbReference>
<reference evidence="4" key="1">
    <citation type="submission" date="2018-07" db="EMBL/GenBank/DDBJ databases">
        <authorList>
            <person name="Safronova V.I."/>
            <person name="Chirak E.R."/>
            <person name="Sazanova A.L."/>
        </authorList>
    </citation>
    <scope>NUCLEOTIDE SEQUENCE [LARGE SCALE GENOMIC DNA]</scope>
    <source>
        <strain evidence="4">RCAM04685</strain>
    </source>
</reference>
<dbReference type="Gene3D" id="3.20.20.120">
    <property type="entry name" value="Enolase-like C-terminal domain"/>
    <property type="match status" value="1"/>
</dbReference>
<evidence type="ECO:0000313" key="4">
    <source>
        <dbReference type="Proteomes" id="UP000255207"/>
    </source>
</evidence>
<dbReference type="OrthoDB" id="9802699at2"/>
<dbReference type="InterPro" id="IPR013342">
    <property type="entry name" value="Mandelate_racemase_C"/>
</dbReference>
<dbReference type="Pfam" id="PF13378">
    <property type="entry name" value="MR_MLE_C"/>
    <property type="match status" value="1"/>
</dbReference>
<dbReference type="InterPro" id="IPR018110">
    <property type="entry name" value="Mandel_Rmase/mucon_lact_enz_CS"/>
</dbReference>
<keyword evidence="1" id="KW-0456">Lyase</keyword>
<dbReference type="AlphaFoldDB" id="A0A370KY45"/>
<dbReference type="InterPro" id="IPR029065">
    <property type="entry name" value="Enolase_C-like"/>
</dbReference>
<evidence type="ECO:0000313" key="3">
    <source>
        <dbReference type="EMBL" id="RDJ19901.1"/>
    </source>
</evidence>
<dbReference type="GO" id="GO:0016829">
    <property type="term" value="F:lyase activity"/>
    <property type="evidence" value="ECO:0007669"/>
    <property type="project" value="UniProtKB-KW"/>
</dbReference>
<protein>
    <submittedName>
        <fullName evidence="3">Mandelate racemase/muconate lactonizing enzyme family protein</fullName>
    </submittedName>
</protein>
<dbReference type="GO" id="GO:0009063">
    <property type="term" value="P:amino acid catabolic process"/>
    <property type="evidence" value="ECO:0007669"/>
    <property type="project" value="InterPro"/>
</dbReference>
<evidence type="ECO:0000259" key="2">
    <source>
        <dbReference type="SMART" id="SM00922"/>
    </source>
</evidence>
<dbReference type="InterPro" id="IPR029017">
    <property type="entry name" value="Enolase-like_N"/>
</dbReference>
<keyword evidence="4" id="KW-1185">Reference proteome</keyword>
<dbReference type="RefSeq" id="WP_114832446.1">
    <property type="nucleotide sequence ID" value="NZ_QQTO01000030.1"/>
</dbReference>
<dbReference type="CDD" id="cd03316">
    <property type="entry name" value="MR_like"/>
    <property type="match status" value="1"/>
</dbReference>
<dbReference type="SUPFAM" id="SSF51604">
    <property type="entry name" value="Enolase C-terminal domain-like"/>
    <property type="match status" value="1"/>
</dbReference>
<evidence type="ECO:0000256" key="1">
    <source>
        <dbReference type="ARBA" id="ARBA00023239"/>
    </source>
</evidence>
<accession>A0A370KY45</accession>
<proteinExistence type="predicted"/>